<keyword evidence="3" id="KW-1185">Reference proteome</keyword>
<comment type="caution">
    <text evidence="2">The sequence shown here is derived from an EMBL/GenBank/DDBJ whole genome shotgun (WGS) entry which is preliminary data.</text>
</comment>
<dbReference type="EMBL" id="JACEIK010000011">
    <property type="protein sequence ID" value="MCD7446326.1"/>
    <property type="molecule type" value="Genomic_DNA"/>
</dbReference>
<gene>
    <name evidence="2" type="ORF">HAX54_002189</name>
</gene>
<feature type="non-terminal residue" evidence="2">
    <location>
        <position position="1"/>
    </location>
</feature>
<evidence type="ECO:0000313" key="2">
    <source>
        <dbReference type="EMBL" id="MCD7446326.1"/>
    </source>
</evidence>
<dbReference type="Proteomes" id="UP000823775">
    <property type="component" value="Unassembled WGS sequence"/>
</dbReference>
<proteinExistence type="predicted"/>
<name>A0ABS8RHK5_DATST</name>
<protein>
    <submittedName>
        <fullName evidence="2">Uncharacterized protein</fullName>
    </submittedName>
</protein>
<accession>A0ABS8RHK5</accession>
<evidence type="ECO:0000256" key="1">
    <source>
        <dbReference type="SAM" id="MobiDB-lite"/>
    </source>
</evidence>
<organism evidence="2 3">
    <name type="scientific">Datura stramonium</name>
    <name type="common">Jimsonweed</name>
    <name type="synonym">Common thornapple</name>
    <dbReference type="NCBI Taxonomy" id="4076"/>
    <lineage>
        <taxon>Eukaryota</taxon>
        <taxon>Viridiplantae</taxon>
        <taxon>Streptophyta</taxon>
        <taxon>Embryophyta</taxon>
        <taxon>Tracheophyta</taxon>
        <taxon>Spermatophyta</taxon>
        <taxon>Magnoliopsida</taxon>
        <taxon>eudicotyledons</taxon>
        <taxon>Gunneridae</taxon>
        <taxon>Pentapetalae</taxon>
        <taxon>asterids</taxon>
        <taxon>lamiids</taxon>
        <taxon>Solanales</taxon>
        <taxon>Solanaceae</taxon>
        <taxon>Solanoideae</taxon>
        <taxon>Datureae</taxon>
        <taxon>Datura</taxon>
    </lineage>
</organism>
<feature type="region of interest" description="Disordered" evidence="1">
    <location>
        <begin position="47"/>
        <end position="70"/>
    </location>
</feature>
<evidence type="ECO:0000313" key="3">
    <source>
        <dbReference type="Proteomes" id="UP000823775"/>
    </source>
</evidence>
<reference evidence="2 3" key="1">
    <citation type="journal article" date="2021" name="BMC Genomics">
        <title>Datura genome reveals duplications of psychoactive alkaloid biosynthetic genes and high mutation rate following tissue culture.</title>
        <authorList>
            <person name="Rajewski A."/>
            <person name="Carter-House D."/>
            <person name="Stajich J."/>
            <person name="Litt A."/>
        </authorList>
    </citation>
    <scope>NUCLEOTIDE SEQUENCE [LARGE SCALE GENOMIC DNA]</scope>
    <source>
        <strain evidence="2">AR-01</strain>
    </source>
</reference>
<sequence length="70" mass="7680">KPCREGTIVQTPPPLCEVCGESHAWSAFEEPLDDDDATILTDSVVDLDMDEDDDATTSSMQVDGKDDDEY</sequence>